<dbReference type="RefSeq" id="WP_154442035.1">
    <property type="nucleotide sequence ID" value="NZ_JAHLPJ010000001.1"/>
</dbReference>
<evidence type="ECO:0000313" key="7">
    <source>
        <dbReference type="EMBL" id="MSU02832.1"/>
    </source>
</evidence>
<evidence type="ECO:0000256" key="3">
    <source>
        <dbReference type="ARBA" id="ARBA00022692"/>
    </source>
</evidence>
<feature type="transmembrane region" description="Helical" evidence="6">
    <location>
        <begin position="310"/>
        <end position="338"/>
    </location>
</feature>
<name>A0A6N7XPV5_9FIRM</name>
<evidence type="ECO:0000256" key="4">
    <source>
        <dbReference type="ARBA" id="ARBA00022989"/>
    </source>
</evidence>
<dbReference type="GO" id="GO:0055085">
    <property type="term" value="P:transmembrane transport"/>
    <property type="evidence" value="ECO:0007669"/>
    <property type="project" value="TreeGrafter"/>
</dbReference>
<dbReference type="AlphaFoldDB" id="A0A6N7XPV5"/>
<evidence type="ECO:0000256" key="6">
    <source>
        <dbReference type="SAM" id="Phobius"/>
    </source>
</evidence>
<dbReference type="NCBIfam" id="TIGR02872">
    <property type="entry name" value="spore_ytvI"/>
    <property type="match status" value="1"/>
</dbReference>
<proteinExistence type="inferred from homology"/>
<dbReference type="PANTHER" id="PTHR21716:SF68">
    <property type="entry name" value="TRANSPORT PROTEIN YTVI-RELATED"/>
    <property type="match status" value="1"/>
</dbReference>
<comment type="caution">
    <text evidence="7">The sequence shown here is derived from an EMBL/GenBank/DDBJ whole genome shotgun (WGS) entry which is preliminary data.</text>
</comment>
<feature type="transmembrane region" description="Helical" evidence="6">
    <location>
        <begin position="153"/>
        <end position="177"/>
    </location>
</feature>
<reference evidence="7 8" key="1">
    <citation type="submission" date="2019-09" db="EMBL/GenBank/DDBJ databases">
        <title>In-depth cultivation of the pig gut microbiome towards novel bacterial diversity and tailored functional studies.</title>
        <authorList>
            <person name="Wylensek D."/>
            <person name="Hitch T.C.A."/>
            <person name="Clavel T."/>
        </authorList>
    </citation>
    <scope>NUCLEOTIDE SEQUENCE [LARGE SCALE GENOMIC DNA]</scope>
    <source>
        <strain evidence="7 8">WCA3-693-APC-4?</strain>
    </source>
</reference>
<gene>
    <name evidence="7" type="primary">ytvI</name>
    <name evidence="7" type="ORF">FYJ83_15320</name>
</gene>
<feature type="transmembrane region" description="Helical" evidence="6">
    <location>
        <begin position="233"/>
        <end position="254"/>
    </location>
</feature>
<feature type="transmembrane region" description="Helical" evidence="6">
    <location>
        <begin position="207"/>
        <end position="227"/>
    </location>
</feature>
<accession>A0A6N7XPV5</accession>
<dbReference type="InterPro" id="IPR002549">
    <property type="entry name" value="AI-2E-like"/>
</dbReference>
<dbReference type="InterPro" id="IPR014227">
    <property type="entry name" value="YtvI-like"/>
</dbReference>
<dbReference type="PANTHER" id="PTHR21716">
    <property type="entry name" value="TRANSMEMBRANE PROTEIN"/>
    <property type="match status" value="1"/>
</dbReference>
<dbReference type="EMBL" id="VUNQ01000045">
    <property type="protein sequence ID" value="MSU02832.1"/>
    <property type="molecule type" value="Genomic_DNA"/>
</dbReference>
<dbReference type="Pfam" id="PF01594">
    <property type="entry name" value="AI-2E_transport"/>
    <property type="match status" value="1"/>
</dbReference>
<comment type="similarity">
    <text evidence="2">Belongs to the autoinducer-2 exporter (AI-2E) (TC 2.A.86) family.</text>
</comment>
<dbReference type="Proteomes" id="UP000469523">
    <property type="component" value="Unassembled WGS sequence"/>
</dbReference>
<comment type="subcellular location">
    <subcellularLocation>
        <location evidence="1">Membrane</location>
        <topology evidence="1">Multi-pass membrane protein</topology>
    </subcellularLocation>
</comment>
<evidence type="ECO:0000256" key="5">
    <source>
        <dbReference type="ARBA" id="ARBA00023136"/>
    </source>
</evidence>
<protein>
    <submittedName>
        <fullName evidence="7">Sporulation integral membrane protein YtvI</fullName>
    </submittedName>
</protein>
<dbReference type="GO" id="GO:0016020">
    <property type="term" value="C:membrane"/>
    <property type="evidence" value="ECO:0007669"/>
    <property type="project" value="UniProtKB-SubCell"/>
</dbReference>
<sequence>MFDQLFISKLKKTGIFFAVFTAIYVLFFLTLPYTLPFVLAFVLALWIKPLNRYIQRKMKISNGISSLITTILVFTVILVIISVILFKITNEAILLITKIPNIEVIKDYIKELTHEASKIFGQLDPTILEKTYQYLSAMMNNVLNVLIKILNSILSFVLKVPSVLMIGFITFLATYFFSKDMSFFNQNFYSIFSPQGKRRMENVIKQAISMITGYIKAFCTVILITFVETLIGFSILGIEYALILSFTASFMDVLPIVGVSIVYIPLAIYYFIIGNTFVAVGIMVLLAIVTVVRQIVEPKLVSTSLDIHPIMILAAIFIGLKVYGFIGMIYLIALIIFYKILVKVKAL</sequence>
<keyword evidence="5 6" id="KW-0472">Membrane</keyword>
<keyword evidence="4 6" id="KW-1133">Transmembrane helix</keyword>
<feature type="transmembrane region" description="Helical" evidence="6">
    <location>
        <begin position="15"/>
        <end position="46"/>
    </location>
</feature>
<feature type="transmembrane region" description="Helical" evidence="6">
    <location>
        <begin position="266"/>
        <end position="290"/>
    </location>
</feature>
<evidence type="ECO:0000256" key="1">
    <source>
        <dbReference type="ARBA" id="ARBA00004141"/>
    </source>
</evidence>
<feature type="transmembrane region" description="Helical" evidence="6">
    <location>
        <begin position="67"/>
        <end position="88"/>
    </location>
</feature>
<evidence type="ECO:0000256" key="2">
    <source>
        <dbReference type="ARBA" id="ARBA00009773"/>
    </source>
</evidence>
<keyword evidence="3 6" id="KW-0812">Transmembrane</keyword>
<organism evidence="7 8">
    <name type="scientific">Tissierella pigra</name>
    <dbReference type="NCBI Taxonomy" id="2607614"/>
    <lineage>
        <taxon>Bacteria</taxon>
        <taxon>Bacillati</taxon>
        <taxon>Bacillota</taxon>
        <taxon>Tissierellia</taxon>
        <taxon>Tissierellales</taxon>
        <taxon>Tissierellaceae</taxon>
        <taxon>Tissierella</taxon>
    </lineage>
</organism>
<evidence type="ECO:0000313" key="8">
    <source>
        <dbReference type="Proteomes" id="UP000469523"/>
    </source>
</evidence>
<keyword evidence="8" id="KW-1185">Reference proteome</keyword>